<dbReference type="InterPro" id="IPR023825">
    <property type="entry name" value="CRISPR-assoc_RAMP_BGP1436"/>
</dbReference>
<dbReference type="CDD" id="cd09726">
    <property type="entry name" value="RAMP_I_III"/>
    <property type="match status" value="1"/>
</dbReference>
<evidence type="ECO:0000313" key="4">
    <source>
        <dbReference type="EMBL" id="PZO44747.1"/>
    </source>
</evidence>
<evidence type="ECO:0000256" key="1">
    <source>
        <dbReference type="ARBA" id="ARBA00023118"/>
    </source>
</evidence>
<evidence type="ECO:0000256" key="2">
    <source>
        <dbReference type="SAM" id="MobiDB-lite"/>
    </source>
</evidence>
<name>A0A2W4WNH7_9CYAN</name>
<dbReference type="NCBIfam" id="TIGR03986">
    <property type="entry name" value="TIGR03986 family CRISPR-associated RAMP protein"/>
    <property type="match status" value="1"/>
</dbReference>
<dbReference type="Pfam" id="PF03787">
    <property type="entry name" value="RAMPs"/>
    <property type="match status" value="1"/>
</dbReference>
<feature type="compositionally biased region" description="Low complexity" evidence="2">
    <location>
        <begin position="20"/>
        <end position="31"/>
    </location>
</feature>
<dbReference type="EMBL" id="QBMP01000373">
    <property type="protein sequence ID" value="PZO44747.1"/>
    <property type="molecule type" value="Genomic_DNA"/>
</dbReference>
<proteinExistence type="predicted"/>
<dbReference type="InterPro" id="IPR005537">
    <property type="entry name" value="RAMP_III_fam"/>
</dbReference>
<accession>A0A2W4WNH7</accession>
<dbReference type="Proteomes" id="UP000249794">
    <property type="component" value="Unassembled WGS sequence"/>
</dbReference>
<dbReference type="AlphaFoldDB" id="A0A2W4WNH7"/>
<reference evidence="5" key="1">
    <citation type="submission" date="2018-04" db="EMBL/GenBank/DDBJ databases">
        <authorList>
            <person name="Cornet L."/>
        </authorList>
    </citation>
    <scope>NUCLEOTIDE SEQUENCE [LARGE SCALE GENOMIC DNA]</scope>
</reference>
<comment type="caution">
    <text evidence="4">The sequence shown here is derived from an EMBL/GenBank/DDBJ whole genome shotgun (WGS) entry which is preliminary data.</text>
</comment>
<reference evidence="4 5" key="2">
    <citation type="submission" date="2018-06" db="EMBL/GenBank/DDBJ databases">
        <title>Metagenomic assembly of (sub)arctic Cyanobacteria and their associated microbiome from non-axenic cultures.</title>
        <authorList>
            <person name="Baurain D."/>
        </authorList>
    </citation>
    <scope>NUCLEOTIDE SEQUENCE [LARGE SCALE GENOMIC DNA]</scope>
    <source>
        <strain evidence="4">ULC027bin1</strain>
    </source>
</reference>
<organism evidence="4 5">
    <name type="scientific">Phormidesmis priestleyi</name>
    <dbReference type="NCBI Taxonomy" id="268141"/>
    <lineage>
        <taxon>Bacteria</taxon>
        <taxon>Bacillati</taxon>
        <taxon>Cyanobacteriota</taxon>
        <taxon>Cyanophyceae</taxon>
        <taxon>Leptolyngbyales</taxon>
        <taxon>Leptolyngbyaceae</taxon>
        <taxon>Phormidesmis</taxon>
    </lineage>
</organism>
<evidence type="ECO:0000313" key="5">
    <source>
        <dbReference type="Proteomes" id="UP000249794"/>
    </source>
</evidence>
<keyword evidence="1" id="KW-0051">Antiviral defense</keyword>
<feature type="domain" description="CRISPR type III-associated protein" evidence="3">
    <location>
        <begin position="77"/>
        <end position="141"/>
    </location>
</feature>
<feature type="region of interest" description="Disordered" evidence="2">
    <location>
        <begin position="1"/>
        <end position="38"/>
    </location>
</feature>
<sequence length="710" mass="79303">MNQRPVLRNNPRNNRPDNRPAPAAATTPDANSSKFHNPYNFIPALPRVTDDEALGDHHPKGHGAYHDDLWSGRIAVTLTTKTPLLIPDAAKVQVENNNHKTFPVRVDSQGRPYLAPTALKGMLRSAYEAVTNSRLGVFEKHSERLAYRMGAALGPVPARVELTAAGTLVLRLMRTNIRGDAGKLPRYEQSQNLPLDKGESQAALKYQVVDDLPQHGDHVWVQPRQQEYIEAIRRWAIAPPDPDQWQEGWVCVTGANIKEKKFERVFLSSPDDQLIPVTEDIIRLWSELVGNYQDIHKKDLEERQRDGDRPYHYLGQNPGKTAWSRHVYIKSEARLKEGTLCYVDLQGGNTVTGIQPVTIARRLFTQSPEQLIHRSLKPAMEMSELSPADRVFGWVKQKGKGAYKGNLRVNSVKCQTVDAIERFSNRGLPLAILAQPNPQQFRFYLADNQGQPISPTTRKEQGYSTGQTLRGRKVYPHHRHVRDTDWDNPLGDGEQHEYVGSDRTNQNRSINGWIKPTVSFTFNIDVTNLSTVELGGILWLLSLPENYYHRLGGGKPLGFGSVRLALNEANTDLRTGQQWQAYYGSLLPIEEPVCNAEEVVTAFKGAVTNAYADKSAQKPASKKALGRAGFASLVQLTGSDFDRVPFIKAFLAMAAGFEDQLPIHYPRKTVAPTPQGEGFGWFVDNESASGHKVPLPLLAEDEGMPFACKS</sequence>
<dbReference type="GO" id="GO:0051607">
    <property type="term" value="P:defense response to virus"/>
    <property type="evidence" value="ECO:0007669"/>
    <property type="project" value="UniProtKB-KW"/>
</dbReference>
<evidence type="ECO:0000259" key="3">
    <source>
        <dbReference type="Pfam" id="PF03787"/>
    </source>
</evidence>
<protein>
    <submittedName>
        <fullName evidence="4">TIGR03986 family CRISPR-associated RAMP protein</fullName>
    </submittedName>
</protein>
<gene>
    <name evidence="4" type="ORF">DCF15_21890</name>
</gene>